<dbReference type="InterPro" id="IPR004437">
    <property type="entry name" value="ParB/RepB/Spo0J"/>
</dbReference>
<comment type="caution">
    <text evidence="5">The sequence shown here is derived from an EMBL/GenBank/DDBJ whole genome shotgun (WGS) entry which is preliminary data.</text>
</comment>
<dbReference type="SUPFAM" id="SSF110849">
    <property type="entry name" value="ParB/Sulfiredoxin"/>
    <property type="match status" value="1"/>
</dbReference>
<dbReference type="InterPro" id="IPR041468">
    <property type="entry name" value="HTH_ParB/Spo0J"/>
</dbReference>
<protein>
    <submittedName>
        <fullName evidence="5">ParB/RepB/Spo0J family partition protein</fullName>
    </submittedName>
</protein>
<organism evidence="5">
    <name type="scientific">candidate division WOR-3 bacterium</name>
    <dbReference type="NCBI Taxonomy" id="2052148"/>
    <lineage>
        <taxon>Bacteria</taxon>
        <taxon>Bacteria division WOR-3</taxon>
    </lineage>
</organism>
<dbReference type="GO" id="GO:0003677">
    <property type="term" value="F:DNA binding"/>
    <property type="evidence" value="ECO:0007669"/>
    <property type="project" value="UniProtKB-KW"/>
</dbReference>
<evidence type="ECO:0000313" key="5">
    <source>
        <dbReference type="EMBL" id="HFK24313.1"/>
    </source>
</evidence>
<name>A0A7C3J707_UNCW3</name>
<dbReference type="GO" id="GO:0005694">
    <property type="term" value="C:chromosome"/>
    <property type="evidence" value="ECO:0007669"/>
    <property type="project" value="TreeGrafter"/>
</dbReference>
<dbReference type="InterPro" id="IPR003115">
    <property type="entry name" value="ParB_N"/>
</dbReference>
<dbReference type="Gene3D" id="1.10.10.2830">
    <property type="match status" value="1"/>
</dbReference>
<reference evidence="5" key="1">
    <citation type="journal article" date="2020" name="mSystems">
        <title>Genome- and Community-Level Interaction Insights into Carbon Utilization and Element Cycling Functions of Hydrothermarchaeota in Hydrothermal Sediment.</title>
        <authorList>
            <person name="Zhou Z."/>
            <person name="Liu Y."/>
            <person name="Xu W."/>
            <person name="Pan J."/>
            <person name="Luo Z.H."/>
            <person name="Li M."/>
        </authorList>
    </citation>
    <scope>NUCLEOTIDE SEQUENCE [LARGE SCALE GENOMIC DNA]</scope>
    <source>
        <strain evidence="5">SpSt-464</strain>
    </source>
</reference>
<accession>A0A7C3J707</accession>
<gene>
    <name evidence="5" type="ORF">ENS15_06690</name>
</gene>
<dbReference type="InterPro" id="IPR036086">
    <property type="entry name" value="ParB/Sulfiredoxin_sf"/>
</dbReference>
<dbReference type="GO" id="GO:0045881">
    <property type="term" value="P:positive regulation of sporulation resulting in formation of a cellular spore"/>
    <property type="evidence" value="ECO:0007669"/>
    <property type="project" value="TreeGrafter"/>
</dbReference>
<proteinExistence type="inferred from homology"/>
<dbReference type="FunFam" id="3.90.1530.30:FF:000001">
    <property type="entry name" value="Chromosome partitioning protein ParB"/>
    <property type="match status" value="1"/>
</dbReference>
<dbReference type="PANTHER" id="PTHR33375:SF1">
    <property type="entry name" value="CHROMOSOME-PARTITIONING PROTEIN PARB-RELATED"/>
    <property type="match status" value="1"/>
</dbReference>
<dbReference type="AlphaFoldDB" id="A0A7C3J707"/>
<dbReference type="Pfam" id="PF17762">
    <property type="entry name" value="HTH_ParB"/>
    <property type="match status" value="1"/>
</dbReference>
<dbReference type="Pfam" id="PF23552">
    <property type="entry name" value="ParB_C"/>
    <property type="match status" value="1"/>
</dbReference>
<feature type="domain" description="ParB-like N-terminal" evidence="4">
    <location>
        <begin position="22"/>
        <end position="111"/>
    </location>
</feature>
<dbReference type="NCBIfam" id="TIGR00180">
    <property type="entry name" value="parB_part"/>
    <property type="match status" value="1"/>
</dbReference>
<dbReference type="CDD" id="cd16393">
    <property type="entry name" value="SPO0J_N"/>
    <property type="match status" value="1"/>
</dbReference>
<dbReference type="GO" id="GO:0007059">
    <property type="term" value="P:chromosome segregation"/>
    <property type="evidence" value="ECO:0007669"/>
    <property type="project" value="UniProtKB-KW"/>
</dbReference>
<dbReference type="InterPro" id="IPR057240">
    <property type="entry name" value="ParB_dimer_C"/>
</dbReference>
<dbReference type="FunFam" id="1.10.10.2830:FF:000001">
    <property type="entry name" value="Chromosome partitioning protein ParB"/>
    <property type="match status" value="1"/>
</dbReference>
<dbReference type="EMBL" id="DSTT01000006">
    <property type="protein sequence ID" value="HFK24313.1"/>
    <property type="molecule type" value="Genomic_DNA"/>
</dbReference>
<comment type="similarity">
    <text evidence="1">Belongs to the ParB family.</text>
</comment>
<evidence type="ECO:0000256" key="1">
    <source>
        <dbReference type="ARBA" id="ARBA00006295"/>
    </source>
</evidence>
<dbReference type="PANTHER" id="PTHR33375">
    <property type="entry name" value="CHROMOSOME-PARTITIONING PROTEIN PARB-RELATED"/>
    <property type="match status" value="1"/>
</dbReference>
<evidence type="ECO:0000259" key="4">
    <source>
        <dbReference type="SMART" id="SM00470"/>
    </source>
</evidence>
<dbReference type="InterPro" id="IPR050336">
    <property type="entry name" value="Chromosome_partition/occlusion"/>
</dbReference>
<keyword evidence="3" id="KW-0238">DNA-binding</keyword>
<evidence type="ECO:0000256" key="2">
    <source>
        <dbReference type="ARBA" id="ARBA00022829"/>
    </source>
</evidence>
<dbReference type="Pfam" id="PF02195">
    <property type="entry name" value="ParB_N"/>
    <property type="match status" value="1"/>
</dbReference>
<keyword evidence="2" id="KW-0159">Chromosome partition</keyword>
<evidence type="ECO:0000256" key="3">
    <source>
        <dbReference type="ARBA" id="ARBA00023125"/>
    </source>
</evidence>
<dbReference type="Gene3D" id="3.90.1530.30">
    <property type="match status" value="1"/>
</dbReference>
<dbReference type="SMART" id="SM00470">
    <property type="entry name" value="ParB"/>
    <property type="match status" value="1"/>
</dbReference>
<sequence>MKKALGRGLESIIAGTEQREVRNIPISNIKPNPFQPRKIFKDEELKDLADSIKENGVLQPITVRRVGEHYEIVTGERRYRACKLLGFKDIPAIVKDISNDKMVEWALIENVQREDLNVVEEAEAYRDLVEKFNLTHEDISKKVGKSRAHITNILRVLELEDEIKNLLKENKISFGHAKVLLSIKEPLRRKHFAERVYREDLSVRDLEKLLSTGVEKHIKSGEKKKSVHLKDIENKLSERLSRKVSVKYKKGKGNISLEFYNDDDFKKLLNFLGLKNFD</sequence>